<protein>
    <recommendedName>
        <fullName evidence="1">DUF7836 domain-containing protein</fullName>
    </recommendedName>
</protein>
<dbReference type="Pfam" id="PF25206">
    <property type="entry name" value="DUF7836"/>
    <property type="match status" value="1"/>
</dbReference>
<evidence type="ECO:0000259" key="1">
    <source>
        <dbReference type="Pfam" id="PF25206"/>
    </source>
</evidence>
<proteinExistence type="predicted"/>
<gene>
    <name evidence="2" type="ORF">HARCEL1_08965</name>
</gene>
<dbReference type="AlphaFoldDB" id="A0A2R4X216"/>
<accession>A0A2R4X216</accession>
<organism evidence="2 3">
    <name type="scientific">Halococcoides cellulosivorans</name>
    <dbReference type="NCBI Taxonomy" id="1679096"/>
    <lineage>
        <taxon>Archaea</taxon>
        <taxon>Methanobacteriati</taxon>
        <taxon>Methanobacteriota</taxon>
        <taxon>Stenosarchaea group</taxon>
        <taxon>Halobacteria</taxon>
        <taxon>Halobacteriales</taxon>
        <taxon>Haloarculaceae</taxon>
        <taxon>Halococcoides</taxon>
    </lineage>
</organism>
<evidence type="ECO:0000313" key="2">
    <source>
        <dbReference type="EMBL" id="AWB27831.1"/>
    </source>
</evidence>
<reference evidence="2 3" key="1">
    <citation type="submission" date="2018-04" db="EMBL/GenBank/DDBJ databases">
        <title>Halococcoides cellulosivorans gen. nov., sp. nov., an extremely halophilic cellulose-utilizing haloarchaeon from hypersaline lakes.</title>
        <authorList>
            <person name="Sorokin D.Y."/>
            <person name="Toshchakov S.V."/>
            <person name="Samarov N.I."/>
            <person name="Korzhenkov A."/>
            <person name="Kublanov I.V."/>
        </authorList>
    </citation>
    <scope>NUCLEOTIDE SEQUENCE [LARGE SCALE GENOMIC DNA]</scope>
    <source>
        <strain evidence="2 3">HArcel1</strain>
    </source>
</reference>
<evidence type="ECO:0000313" key="3">
    <source>
        <dbReference type="Proteomes" id="UP000244727"/>
    </source>
</evidence>
<name>A0A2R4X216_9EURY</name>
<keyword evidence="3" id="KW-1185">Reference proteome</keyword>
<sequence length="60" mass="6640">MEEAWIQLTCPDCDHEYSKTATTLPGPDATHTCDDCDGAAPLSEFTRTARDLEILRSLRA</sequence>
<dbReference type="EMBL" id="CP028858">
    <property type="protein sequence ID" value="AWB27831.1"/>
    <property type="molecule type" value="Genomic_DNA"/>
</dbReference>
<dbReference type="Proteomes" id="UP000244727">
    <property type="component" value="Chromosome"/>
</dbReference>
<dbReference type="RefSeq" id="WP_108382579.1">
    <property type="nucleotide sequence ID" value="NZ_CP028858.1"/>
</dbReference>
<feature type="domain" description="DUF7836" evidence="1">
    <location>
        <begin position="1"/>
        <end position="58"/>
    </location>
</feature>
<dbReference type="KEGG" id="harc:HARCEL1_08965"/>
<dbReference type="GeneID" id="36512634"/>
<dbReference type="InterPro" id="IPR057158">
    <property type="entry name" value="DUF7836"/>
</dbReference>